<evidence type="ECO:0000313" key="1">
    <source>
        <dbReference type="EMBL" id="QTA88769.1"/>
    </source>
</evidence>
<protein>
    <submittedName>
        <fullName evidence="1">Uncharacterized protein</fullName>
    </submittedName>
</protein>
<keyword evidence="2" id="KW-1185">Reference proteome</keyword>
<dbReference type="KEGG" id="dmm:dnm_048160"/>
<dbReference type="AlphaFoldDB" id="A0A975GPF2"/>
<evidence type="ECO:0000313" key="2">
    <source>
        <dbReference type="Proteomes" id="UP000663722"/>
    </source>
</evidence>
<accession>A0A975GPF2</accession>
<dbReference type="Proteomes" id="UP000663722">
    <property type="component" value="Chromosome"/>
</dbReference>
<sequence>MEFENWNLFGNWKLEFVISGLSGLGDKNARHDQTRKKLGFI</sequence>
<name>A0A975GPF2_9BACT</name>
<proteinExistence type="predicted"/>
<dbReference type="EMBL" id="CP061800">
    <property type="protein sequence ID" value="QTA88769.1"/>
    <property type="molecule type" value="Genomic_DNA"/>
</dbReference>
<organism evidence="1 2">
    <name type="scientific">Desulfonema magnum</name>
    <dbReference type="NCBI Taxonomy" id="45655"/>
    <lineage>
        <taxon>Bacteria</taxon>
        <taxon>Pseudomonadati</taxon>
        <taxon>Thermodesulfobacteriota</taxon>
        <taxon>Desulfobacteria</taxon>
        <taxon>Desulfobacterales</taxon>
        <taxon>Desulfococcaceae</taxon>
        <taxon>Desulfonema</taxon>
    </lineage>
</organism>
<reference evidence="1" key="1">
    <citation type="journal article" date="2021" name="Microb. Physiol.">
        <title>Proteogenomic Insights into the Physiology of Marine, Sulfate-Reducing, Filamentous Desulfonema limicola and Desulfonema magnum.</title>
        <authorList>
            <person name="Schnaars V."/>
            <person name="Wohlbrand L."/>
            <person name="Scheve S."/>
            <person name="Hinrichs C."/>
            <person name="Reinhardt R."/>
            <person name="Rabus R."/>
        </authorList>
    </citation>
    <scope>NUCLEOTIDE SEQUENCE</scope>
    <source>
        <strain evidence="1">4be13</strain>
    </source>
</reference>
<gene>
    <name evidence="1" type="ORF">dnm_048160</name>
</gene>